<comment type="caution">
    <text evidence="2">The sequence shown here is derived from an EMBL/GenBank/DDBJ whole genome shotgun (WGS) entry which is preliminary data.</text>
</comment>
<proteinExistence type="predicted"/>
<reference evidence="2 3" key="1">
    <citation type="submission" date="2023-08" db="EMBL/GenBank/DDBJ databases">
        <title>Microbacterium sp. nov., isolated from a waste landfill.</title>
        <authorList>
            <person name="Wen W."/>
        </authorList>
    </citation>
    <scope>NUCLEOTIDE SEQUENCE [LARGE SCALE GENOMIC DNA]</scope>
    <source>
        <strain evidence="2 3">ASV81</strain>
    </source>
</reference>
<dbReference type="RefSeq" id="WP_308488020.1">
    <property type="nucleotide sequence ID" value="NZ_JAVFCB010000002.1"/>
</dbReference>
<organism evidence="2 3">
    <name type="scientific">Microbacterium capsulatum</name>
    <dbReference type="NCBI Taxonomy" id="3041921"/>
    <lineage>
        <taxon>Bacteria</taxon>
        <taxon>Bacillati</taxon>
        <taxon>Actinomycetota</taxon>
        <taxon>Actinomycetes</taxon>
        <taxon>Micrococcales</taxon>
        <taxon>Microbacteriaceae</taxon>
        <taxon>Microbacterium</taxon>
    </lineage>
</organism>
<protein>
    <submittedName>
        <fullName evidence="2">Uncharacterized protein</fullName>
    </submittedName>
</protein>
<evidence type="ECO:0000256" key="1">
    <source>
        <dbReference type="SAM" id="MobiDB-lite"/>
    </source>
</evidence>
<feature type="region of interest" description="Disordered" evidence="1">
    <location>
        <begin position="73"/>
        <end position="113"/>
    </location>
</feature>
<keyword evidence="3" id="KW-1185">Reference proteome</keyword>
<feature type="compositionally biased region" description="Basic and acidic residues" evidence="1">
    <location>
        <begin position="80"/>
        <end position="95"/>
    </location>
</feature>
<dbReference type="EMBL" id="JAVFCB010000002">
    <property type="protein sequence ID" value="MDQ4213077.1"/>
    <property type="molecule type" value="Genomic_DNA"/>
</dbReference>
<dbReference type="Proteomes" id="UP001230289">
    <property type="component" value="Unassembled WGS sequence"/>
</dbReference>
<name>A0ABU0XD91_9MICO</name>
<evidence type="ECO:0000313" key="2">
    <source>
        <dbReference type="EMBL" id="MDQ4213077.1"/>
    </source>
</evidence>
<sequence length="113" mass="12317">MSERNEDAAMAKVLDRIAERFPTVSRGRIEAIVGEERARLSGSRIRDYIAVLVERTTTDRLRNETVVVSAPGDAGVGTLLHRDPDRSDPMERDARSQSGGALRSDLGGPSRVA</sequence>
<dbReference type="NCBIfam" id="NF046112">
    <property type="entry name" value="MSMEG_6209_Nter"/>
    <property type="match status" value="1"/>
</dbReference>
<evidence type="ECO:0000313" key="3">
    <source>
        <dbReference type="Proteomes" id="UP001230289"/>
    </source>
</evidence>
<dbReference type="Gene3D" id="1.10.8.1060">
    <property type="entry name" value="Corynebacterium glutamicum thioredoxin-dependent arsenate reductase, N-terminal domain"/>
    <property type="match status" value="1"/>
</dbReference>
<gene>
    <name evidence="2" type="ORF">RBR11_04045</name>
</gene>
<accession>A0ABU0XD91</accession>